<accession>A0A9P6H8J8</accession>
<evidence type="ECO:0000313" key="3">
    <source>
        <dbReference type="Proteomes" id="UP000736335"/>
    </source>
</evidence>
<sequence>MTLHSTKNSSSIFQDGKIEPGIYKIQNVLSQTFADIEEHSRRMCARPSHDLKEGNGLVPVSDGHKWEIRPLGAGYSVKRVEAGKPDQFCTLTLDGSRCGLASVSAYPAAWRVEIVDDLKHRGFGYIRLCWESTPWSLSVSCGSKDNGAEVAVWTPERDREAHTVIMWKLIPVETAGQASPPSYEGNAFGQASTSVQRAESESDDFGTIVTEVTTVTTTTRRKYRVEDA</sequence>
<dbReference type="EMBL" id="WIUZ02000013">
    <property type="protein sequence ID" value="KAF9781765.1"/>
    <property type="molecule type" value="Genomic_DNA"/>
</dbReference>
<proteinExistence type="predicted"/>
<reference evidence="2" key="2">
    <citation type="submission" date="2020-11" db="EMBL/GenBank/DDBJ databases">
        <authorList>
            <consortium name="DOE Joint Genome Institute"/>
            <person name="Kuo A."/>
            <person name="Miyauchi S."/>
            <person name="Kiss E."/>
            <person name="Drula E."/>
            <person name="Kohler A."/>
            <person name="Sanchez-Garcia M."/>
            <person name="Andreopoulos B."/>
            <person name="Barry K.W."/>
            <person name="Bonito G."/>
            <person name="Buee M."/>
            <person name="Carver A."/>
            <person name="Chen C."/>
            <person name="Cichocki N."/>
            <person name="Clum A."/>
            <person name="Culley D."/>
            <person name="Crous P.W."/>
            <person name="Fauchery L."/>
            <person name="Girlanda M."/>
            <person name="Hayes R."/>
            <person name="Keri Z."/>
            <person name="Labutti K."/>
            <person name="Lipzen A."/>
            <person name="Lombard V."/>
            <person name="Magnuson J."/>
            <person name="Maillard F."/>
            <person name="Morin E."/>
            <person name="Murat C."/>
            <person name="Nolan M."/>
            <person name="Ohm R."/>
            <person name="Pangilinan J."/>
            <person name="Pereira M."/>
            <person name="Perotto S."/>
            <person name="Peter M."/>
            <person name="Riley R."/>
            <person name="Sitrit Y."/>
            <person name="Stielow B."/>
            <person name="Szollosi G."/>
            <person name="Zifcakova L."/>
            <person name="Stursova M."/>
            <person name="Spatafora J.W."/>
            <person name="Tedersoo L."/>
            <person name="Vaario L.-M."/>
            <person name="Yamada A."/>
            <person name="Yan M."/>
            <person name="Wang P."/>
            <person name="Xu J."/>
            <person name="Bruns T."/>
            <person name="Baldrian P."/>
            <person name="Vilgalys R."/>
            <person name="Henrissat B."/>
            <person name="Grigoriev I.V."/>
            <person name="Hibbett D."/>
            <person name="Nagy L.G."/>
            <person name="Martin F.M."/>
        </authorList>
    </citation>
    <scope>NUCLEOTIDE SEQUENCE</scope>
    <source>
        <strain evidence="2">UH-Tt-Lm1</strain>
    </source>
</reference>
<dbReference type="Proteomes" id="UP000736335">
    <property type="component" value="Unassembled WGS sequence"/>
</dbReference>
<evidence type="ECO:0000256" key="1">
    <source>
        <dbReference type="SAM" id="MobiDB-lite"/>
    </source>
</evidence>
<comment type="caution">
    <text evidence="2">The sequence shown here is derived from an EMBL/GenBank/DDBJ whole genome shotgun (WGS) entry which is preliminary data.</text>
</comment>
<evidence type="ECO:0000313" key="2">
    <source>
        <dbReference type="EMBL" id="KAF9781765.1"/>
    </source>
</evidence>
<reference evidence="2" key="1">
    <citation type="journal article" date="2020" name="Nat. Commun.">
        <title>Large-scale genome sequencing of mycorrhizal fungi provides insights into the early evolution of symbiotic traits.</title>
        <authorList>
            <person name="Miyauchi S."/>
            <person name="Kiss E."/>
            <person name="Kuo A."/>
            <person name="Drula E."/>
            <person name="Kohler A."/>
            <person name="Sanchez-Garcia M."/>
            <person name="Morin E."/>
            <person name="Andreopoulos B."/>
            <person name="Barry K.W."/>
            <person name="Bonito G."/>
            <person name="Buee M."/>
            <person name="Carver A."/>
            <person name="Chen C."/>
            <person name="Cichocki N."/>
            <person name="Clum A."/>
            <person name="Culley D."/>
            <person name="Crous P.W."/>
            <person name="Fauchery L."/>
            <person name="Girlanda M."/>
            <person name="Hayes R.D."/>
            <person name="Keri Z."/>
            <person name="LaButti K."/>
            <person name="Lipzen A."/>
            <person name="Lombard V."/>
            <person name="Magnuson J."/>
            <person name="Maillard F."/>
            <person name="Murat C."/>
            <person name="Nolan M."/>
            <person name="Ohm R.A."/>
            <person name="Pangilinan J."/>
            <person name="Pereira M.F."/>
            <person name="Perotto S."/>
            <person name="Peter M."/>
            <person name="Pfister S."/>
            <person name="Riley R."/>
            <person name="Sitrit Y."/>
            <person name="Stielow J.B."/>
            <person name="Szollosi G."/>
            <person name="Zifcakova L."/>
            <person name="Stursova M."/>
            <person name="Spatafora J.W."/>
            <person name="Tedersoo L."/>
            <person name="Vaario L.M."/>
            <person name="Yamada A."/>
            <person name="Yan M."/>
            <person name="Wang P."/>
            <person name="Xu J."/>
            <person name="Bruns T."/>
            <person name="Baldrian P."/>
            <person name="Vilgalys R."/>
            <person name="Dunand C."/>
            <person name="Henrissat B."/>
            <person name="Grigoriev I.V."/>
            <person name="Hibbett D."/>
            <person name="Nagy L.G."/>
            <person name="Martin F.M."/>
        </authorList>
    </citation>
    <scope>NUCLEOTIDE SEQUENCE</scope>
    <source>
        <strain evidence="2">UH-Tt-Lm1</strain>
    </source>
</reference>
<feature type="region of interest" description="Disordered" evidence="1">
    <location>
        <begin position="178"/>
        <end position="203"/>
    </location>
</feature>
<dbReference type="AlphaFoldDB" id="A0A9P6H8J8"/>
<dbReference type="OrthoDB" id="3228793at2759"/>
<keyword evidence="3" id="KW-1185">Reference proteome</keyword>
<gene>
    <name evidence="2" type="ORF">BJ322DRAFT_1023122</name>
</gene>
<organism evidence="2 3">
    <name type="scientific">Thelephora terrestris</name>
    <dbReference type="NCBI Taxonomy" id="56493"/>
    <lineage>
        <taxon>Eukaryota</taxon>
        <taxon>Fungi</taxon>
        <taxon>Dikarya</taxon>
        <taxon>Basidiomycota</taxon>
        <taxon>Agaricomycotina</taxon>
        <taxon>Agaricomycetes</taxon>
        <taxon>Thelephorales</taxon>
        <taxon>Thelephoraceae</taxon>
        <taxon>Thelephora</taxon>
    </lineage>
</organism>
<protein>
    <submittedName>
        <fullName evidence="2">Uncharacterized protein</fullName>
    </submittedName>
</protein>
<dbReference type="Gene3D" id="2.80.10.50">
    <property type="match status" value="1"/>
</dbReference>
<name>A0A9P6H8J8_9AGAM</name>